<evidence type="ECO:0000256" key="3">
    <source>
        <dbReference type="ARBA" id="ARBA00023125"/>
    </source>
</evidence>
<dbReference type="Gene3D" id="2.40.50.1020">
    <property type="entry name" value="LytTr DNA-binding domain"/>
    <property type="match status" value="1"/>
</dbReference>
<dbReference type="InterPro" id="IPR007492">
    <property type="entry name" value="LytTR_DNA-bd_dom"/>
</dbReference>
<evidence type="ECO:0000313" key="6">
    <source>
        <dbReference type="EMBL" id="OZU88904.1"/>
    </source>
</evidence>
<proteinExistence type="predicted"/>
<evidence type="ECO:0000313" key="7">
    <source>
        <dbReference type="Proteomes" id="UP000216498"/>
    </source>
</evidence>
<evidence type="ECO:0000256" key="1">
    <source>
        <dbReference type="ARBA" id="ARBA00022490"/>
    </source>
</evidence>
<dbReference type="SMART" id="SM00850">
    <property type="entry name" value="LytTR"/>
    <property type="match status" value="1"/>
</dbReference>
<keyword evidence="3" id="KW-0238">DNA-binding</keyword>
<dbReference type="Proteomes" id="UP000216498">
    <property type="component" value="Unassembled WGS sequence"/>
</dbReference>
<dbReference type="InterPro" id="IPR046947">
    <property type="entry name" value="LytR-like"/>
</dbReference>
<evidence type="ECO:0000256" key="4">
    <source>
        <dbReference type="ARBA" id="ARBA00023163"/>
    </source>
</evidence>
<reference evidence="6 7" key="1">
    <citation type="submission" date="2017-08" db="EMBL/GenBank/DDBJ databases">
        <title>Virgibacillus indicus sp. nov. and Virgibacillus profoundi sp. nov, two moderately halophilic bacteria isolated from marine sediment by using the Microfluidic Streak Plate.</title>
        <authorList>
            <person name="Xu B."/>
            <person name="Hu B."/>
            <person name="Wang J."/>
            <person name="Zhu Y."/>
            <person name="Huang L."/>
            <person name="Du W."/>
            <person name="Huang Y."/>
        </authorList>
    </citation>
    <scope>NUCLEOTIDE SEQUENCE [LARGE SCALE GENOMIC DNA]</scope>
    <source>
        <strain evidence="6 7">IO3-P2-C2</strain>
    </source>
</reference>
<dbReference type="RefSeq" id="WP_094885263.1">
    <property type="nucleotide sequence ID" value="NZ_NPMS01000003.1"/>
</dbReference>
<dbReference type="GO" id="GO:0003677">
    <property type="term" value="F:DNA binding"/>
    <property type="evidence" value="ECO:0007669"/>
    <property type="project" value="UniProtKB-KW"/>
</dbReference>
<keyword evidence="7" id="KW-1185">Reference proteome</keyword>
<accession>A0A265NBS0</accession>
<dbReference type="GO" id="GO:0000156">
    <property type="term" value="F:phosphorelay response regulator activity"/>
    <property type="evidence" value="ECO:0007669"/>
    <property type="project" value="InterPro"/>
</dbReference>
<evidence type="ECO:0000259" key="5">
    <source>
        <dbReference type="PROSITE" id="PS50930"/>
    </source>
</evidence>
<dbReference type="PANTHER" id="PTHR37299">
    <property type="entry name" value="TRANSCRIPTIONAL REGULATOR-RELATED"/>
    <property type="match status" value="1"/>
</dbReference>
<keyword evidence="1" id="KW-0963">Cytoplasm</keyword>
<dbReference type="PANTHER" id="PTHR37299:SF2">
    <property type="entry name" value="HTH LYTTR-TYPE DOMAIN-CONTAINING PROTEIN"/>
    <property type="match status" value="1"/>
</dbReference>
<dbReference type="PROSITE" id="PS50930">
    <property type="entry name" value="HTH_LYTTR"/>
    <property type="match status" value="1"/>
</dbReference>
<evidence type="ECO:0000256" key="2">
    <source>
        <dbReference type="ARBA" id="ARBA00023015"/>
    </source>
</evidence>
<dbReference type="OrthoDB" id="9808614at2"/>
<keyword evidence="2" id="KW-0805">Transcription regulation</keyword>
<protein>
    <submittedName>
        <fullName evidence="6">LytTR family transcriptional regulator</fullName>
    </submittedName>
</protein>
<organism evidence="6 7">
    <name type="scientific">Virgibacillus indicus</name>
    <dbReference type="NCBI Taxonomy" id="2024554"/>
    <lineage>
        <taxon>Bacteria</taxon>
        <taxon>Bacillati</taxon>
        <taxon>Bacillota</taxon>
        <taxon>Bacilli</taxon>
        <taxon>Bacillales</taxon>
        <taxon>Bacillaceae</taxon>
        <taxon>Virgibacillus</taxon>
    </lineage>
</organism>
<feature type="domain" description="HTH LytTR-type" evidence="5">
    <location>
        <begin position="43"/>
        <end position="146"/>
    </location>
</feature>
<keyword evidence="4" id="KW-0804">Transcription</keyword>
<dbReference type="Pfam" id="PF04397">
    <property type="entry name" value="LytTR"/>
    <property type="match status" value="1"/>
</dbReference>
<name>A0A265NBS0_9BACI</name>
<gene>
    <name evidence="6" type="ORF">CIL03_07740</name>
</gene>
<dbReference type="AlphaFoldDB" id="A0A265NBS0"/>
<sequence length="149" mass="17616">MKVNIDIDENYEEDSITIKAKEWSEELEEIVKVIKKRKQPRLFGVESDQTVLLAPEEIDFIFAEHRKIFATVKDRQFEIKMKLYEVEDILIPHEFMRFSKSVIGNLNRIARFELSFNGNLCVYFHSGNREYISRKYVGPIKEKLIKGGQ</sequence>
<comment type="caution">
    <text evidence="6">The sequence shown here is derived from an EMBL/GenBank/DDBJ whole genome shotgun (WGS) entry which is preliminary data.</text>
</comment>
<dbReference type="EMBL" id="NPMS01000003">
    <property type="protein sequence ID" value="OZU88904.1"/>
    <property type="molecule type" value="Genomic_DNA"/>
</dbReference>